<dbReference type="Proteomes" id="UP000310334">
    <property type="component" value="Unassembled WGS sequence"/>
</dbReference>
<comment type="caution">
    <text evidence="1">The sequence shown here is derived from an EMBL/GenBank/DDBJ whole genome shotgun (WGS) entry which is preliminary data.</text>
</comment>
<name>A0A4S4C6C1_9BACI</name>
<gene>
    <name evidence="1" type="ORF">E6W99_00095</name>
</gene>
<evidence type="ECO:0000313" key="2">
    <source>
        <dbReference type="Proteomes" id="UP000310334"/>
    </source>
</evidence>
<protein>
    <submittedName>
        <fullName evidence="1">Spore coat protein</fullName>
    </submittedName>
</protein>
<accession>A0A4S4C6C1</accession>
<dbReference type="EMBL" id="SSNT01000001">
    <property type="protein sequence ID" value="THF82800.1"/>
    <property type="molecule type" value="Genomic_DNA"/>
</dbReference>
<dbReference type="Pfam" id="PF14179">
    <property type="entry name" value="YppG"/>
    <property type="match status" value="1"/>
</dbReference>
<sequence>MNQQYPIFHRRPRRSQNGFYQPFSSINPYEQPSFQQFAQNEHPSMLQHSFQNQYQPQQPFQQVYQQPYQNSFQPYYGNGSNINGQFVNTPYPTPYPKPAPNFKQQPTGIQSVISQFKKSDGQLDINKMMDTAGQMMSAVNQMGGLFKGVTSMFK</sequence>
<dbReference type="AlphaFoldDB" id="A0A4S4C6C1"/>
<keyword evidence="1" id="KW-0167">Capsid protein</keyword>
<keyword evidence="2" id="KW-1185">Reference proteome</keyword>
<dbReference type="InterPro" id="IPR025555">
    <property type="entry name" value="YppG"/>
</dbReference>
<keyword evidence="1" id="KW-0946">Virion</keyword>
<proteinExistence type="predicted"/>
<reference evidence="1 2" key="1">
    <citation type="submission" date="2019-04" db="EMBL/GenBank/DDBJ databases">
        <title>Bacillus sediminilitoris sp. nov., isolated from a tidal flat sediment on the East China Sea.</title>
        <authorList>
            <person name="Wei Y."/>
            <person name="Mao H."/>
            <person name="Fang J."/>
        </authorList>
    </citation>
    <scope>NUCLEOTIDE SEQUENCE [LARGE SCALE GENOMIC DNA]</scope>
    <source>
        <strain evidence="1 2">DSL-17</strain>
    </source>
</reference>
<dbReference type="OrthoDB" id="2456726at2"/>
<evidence type="ECO:0000313" key="1">
    <source>
        <dbReference type="EMBL" id="THF82800.1"/>
    </source>
</evidence>
<organism evidence="1 2">
    <name type="scientific">Metabacillus sediminilitoris</name>
    <dbReference type="NCBI Taxonomy" id="2567941"/>
    <lineage>
        <taxon>Bacteria</taxon>
        <taxon>Bacillati</taxon>
        <taxon>Bacillota</taxon>
        <taxon>Bacilli</taxon>
        <taxon>Bacillales</taxon>
        <taxon>Bacillaceae</taxon>
        <taxon>Metabacillus</taxon>
    </lineage>
</organism>
<dbReference type="RefSeq" id="WP_136351042.1">
    <property type="nucleotide sequence ID" value="NZ_CP046266.1"/>
</dbReference>